<dbReference type="Proteomes" id="UP000603200">
    <property type="component" value="Unassembled WGS sequence"/>
</dbReference>
<proteinExistence type="predicted"/>
<evidence type="ECO:0008006" key="3">
    <source>
        <dbReference type="Google" id="ProtNLM"/>
    </source>
</evidence>
<accession>A0ABQ3ZYG7</accession>
<comment type="caution">
    <text evidence="1">The sequence shown here is derived from an EMBL/GenBank/DDBJ whole genome shotgun (WGS) entry which is preliminary data.</text>
</comment>
<reference evidence="1 2" key="1">
    <citation type="submission" date="2021-01" db="EMBL/GenBank/DDBJ databases">
        <title>Whole genome shotgun sequence of Actinoplanes humidus NBRC 14915.</title>
        <authorList>
            <person name="Komaki H."/>
            <person name="Tamura T."/>
        </authorList>
    </citation>
    <scope>NUCLEOTIDE SEQUENCE [LARGE SCALE GENOMIC DNA]</scope>
    <source>
        <strain evidence="1 2">NBRC 14915</strain>
    </source>
</reference>
<evidence type="ECO:0000313" key="2">
    <source>
        <dbReference type="Proteomes" id="UP000603200"/>
    </source>
</evidence>
<protein>
    <recommendedName>
        <fullName evidence="3">Phage baseplate assembly protein</fullName>
    </recommendedName>
</protein>
<dbReference type="RefSeq" id="WP_203840692.1">
    <property type="nucleotide sequence ID" value="NZ_BAAATV010000013.1"/>
</dbReference>
<dbReference type="EMBL" id="BOMN01000093">
    <property type="protein sequence ID" value="GIE23637.1"/>
    <property type="molecule type" value="Genomic_DNA"/>
</dbReference>
<organism evidence="1 2">
    <name type="scientific">Winogradskya humida</name>
    <dbReference type="NCBI Taxonomy" id="113566"/>
    <lineage>
        <taxon>Bacteria</taxon>
        <taxon>Bacillati</taxon>
        <taxon>Actinomycetota</taxon>
        <taxon>Actinomycetes</taxon>
        <taxon>Micromonosporales</taxon>
        <taxon>Micromonosporaceae</taxon>
        <taxon>Winogradskya</taxon>
    </lineage>
</organism>
<evidence type="ECO:0000313" key="1">
    <source>
        <dbReference type="EMBL" id="GIE23637.1"/>
    </source>
</evidence>
<sequence length="498" mass="52757">MTGVRGLPIDYTNLGYDALRESMLAIARETLPEWTDHSENDLGVLLIELFAYASDITLYYQTRIAAQLFPATSDEPESLVQLLRLLGYELRPAPPATVELAVAVDAGQALPLTVPAGTAFQTQTATGDRLQFETVRDTTITTAALGPVLEGNLRWFLPVTAVEGRTVTGELAGVSDGSPNQLYPLGEGPVIAGSITVTVTGPGGSAVWHEVRTLATATPQELCFATQRAADGRVTLLFGDGVNGAIPPRGGVSLDQAEILATYRAGGGPAGNVAPGTAFDSPISALRQVVAPAGGSGGAVAESVESARDLAPRLFRAQERAVTADDHVELALRTPGVGKARAVALNWNDVLLYVAPSGRVEQPSELLRRDLLAAFEQSRMVTSALRVLGPEPADIYFRATVRAQPYFLRDDVRAVVTAAAAELLAFDRVDFGEPLYLSRLYDALQSLPQVASLTVTQFSRTPDGGVDADGVIDLEPFELARPGYPETIQLVIEGGVAR</sequence>
<keyword evidence="2" id="KW-1185">Reference proteome</keyword>
<name>A0ABQ3ZYG7_9ACTN</name>
<gene>
    <name evidence="1" type="ORF">Ahu01nite_067390</name>
</gene>